<keyword evidence="2" id="KW-0012">Acyltransferase</keyword>
<dbReference type="GO" id="GO:0016747">
    <property type="term" value="F:acyltransferase activity, transferring groups other than amino-acyl groups"/>
    <property type="evidence" value="ECO:0007669"/>
    <property type="project" value="InterPro"/>
</dbReference>
<dbReference type="Pfam" id="PF00583">
    <property type="entry name" value="Acetyltransf_1"/>
    <property type="match status" value="1"/>
</dbReference>
<name>A0A3B0YUS1_9ZZZZ</name>
<evidence type="ECO:0000313" key="4">
    <source>
        <dbReference type="EMBL" id="VAW72634.1"/>
    </source>
</evidence>
<evidence type="ECO:0000256" key="2">
    <source>
        <dbReference type="ARBA" id="ARBA00023315"/>
    </source>
</evidence>
<dbReference type="InterPro" id="IPR050832">
    <property type="entry name" value="Bact_Acetyltransf"/>
</dbReference>
<dbReference type="CDD" id="cd04301">
    <property type="entry name" value="NAT_SF"/>
    <property type="match status" value="1"/>
</dbReference>
<organism evidence="4">
    <name type="scientific">hydrothermal vent metagenome</name>
    <dbReference type="NCBI Taxonomy" id="652676"/>
    <lineage>
        <taxon>unclassified sequences</taxon>
        <taxon>metagenomes</taxon>
        <taxon>ecological metagenomes</taxon>
    </lineage>
</organism>
<dbReference type="InterPro" id="IPR000182">
    <property type="entry name" value="GNAT_dom"/>
</dbReference>
<dbReference type="SUPFAM" id="SSF55729">
    <property type="entry name" value="Acyl-CoA N-acyltransferases (Nat)"/>
    <property type="match status" value="1"/>
</dbReference>
<accession>A0A3B0YUS1</accession>
<reference evidence="4" key="1">
    <citation type="submission" date="2018-06" db="EMBL/GenBank/DDBJ databases">
        <authorList>
            <person name="Zhirakovskaya E."/>
        </authorList>
    </citation>
    <scope>NUCLEOTIDE SEQUENCE</scope>
</reference>
<evidence type="ECO:0000256" key="1">
    <source>
        <dbReference type="ARBA" id="ARBA00022679"/>
    </source>
</evidence>
<sequence>MGSLRLNMQGIEVRRPNNRDEQEACFALRWEVLCAPWQQPRGIEQDEQEDSARTYLAIDPQGKVLATARIQSIEAETAQVRYMAVRPGYERKGLGKRLLATLEDDACRYGETRIILHSRENALAFYRHCGYRVICPSHLLFDAIQHYEMEKHLRESTG</sequence>
<dbReference type="InterPro" id="IPR016181">
    <property type="entry name" value="Acyl_CoA_acyltransferase"/>
</dbReference>
<dbReference type="Gene3D" id="3.40.630.30">
    <property type="match status" value="1"/>
</dbReference>
<protein>
    <recommendedName>
        <fullName evidence="3">N-acetyltransferase domain-containing protein</fullName>
    </recommendedName>
</protein>
<dbReference type="PANTHER" id="PTHR43877">
    <property type="entry name" value="AMINOALKYLPHOSPHONATE N-ACETYLTRANSFERASE-RELATED-RELATED"/>
    <property type="match status" value="1"/>
</dbReference>
<gene>
    <name evidence="4" type="ORF">MNBD_GAMMA15-1576</name>
</gene>
<dbReference type="PROSITE" id="PS51186">
    <property type="entry name" value="GNAT"/>
    <property type="match status" value="1"/>
</dbReference>
<dbReference type="AlphaFoldDB" id="A0A3B0YUS1"/>
<evidence type="ECO:0000259" key="3">
    <source>
        <dbReference type="PROSITE" id="PS51186"/>
    </source>
</evidence>
<dbReference type="EMBL" id="UOFN01000002">
    <property type="protein sequence ID" value="VAW72634.1"/>
    <property type="molecule type" value="Genomic_DNA"/>
</dbReference>
<proteinExistence type="predicted"/>
<keyword evidence="1" id="KW-0808">Transferase</keyword>
<feature type="domain" description="N-acetyltransferase" evidence="3">
    <location>
        <begin position="11"/>
        <end position="154"/>
    </location>
</feature>